<keyword evidence="6" id="KW-1185">Reference proteome</keyword>
<dbReference type="InterPro" id="IPR011032">
    <property type="entry name" value="GroES-like_sf"/>
</dbReference>
<evidence type="ECO:0000313" key="4">
    <source>
        <dbReference type="EMBL" id="NVI41872.1"/>
    </source>
</evidence>
<evidence type="ECO:0000313" key="6">
    <source>
        <dbReference type="Proteomes" id="UP001432046"/>
    </source>
</evidence>
<gene>
    <name evidence="4" type="ORF">HAP48_001910</name>
    <name evidence="5" type="ORF">WDK88_41895</name>
</gene>
<dbReference type="EMBL" id="CP147711">
    <property type="protein sequence ID" value="WXC79633.1"/>
    <property type="molecule type" value="Genomic_DNA"/>
</dbReference>
<evidence type="ECO:0000259" key="3">
    <source>
        <dbReference type="Pfam" id="PF08240"/>
    </source>
</evidence>
<organism evidence="4">
    <name type="scientific">Bradyrhizobium septentrionale</name>
    <dbReference type="NCBI Taxonomy" id="1404411"/>
    <lineage>
        <taxon>Bacteria</taxon>
        <taxon>Pseudomonadati</taxon>
        <taxon>Pseudomonadota</taxon>
        <taxon>Alphaproteobacteria</taxon>
        <taxon>Hyphomicrobiales</taxon>
        <taxon>Nitrobacteraceae</taxon>
        <taxon>Bradyrhizobium</taxon>
    </lineage>
</organism>
<protein>
    <submittedName>
        <fullName evidence="4">Zinc-binding dehydrogenase</fullName>
    </submittedName>
</protein>
<evidence type="ECO:0000256" key="1">
    <source>
        <dbReference type="ARBA" id="ARBA00023002"/>
    </source>
</evidence>
<dbReference type="GO" id="GO:0016491">
    <property type="term" value="F:oxidoreductase activity"/>
    <property type="evidence" value="ECO:0007669"/>
    <property type="project" value="UniProtKB-KW"/>
</dbReference>
<dbReference type="RefSeq" id="WP_166211872.1">
    <property type="nucleotide sequence ID" value="NZ_CP088285.1"/>
</dbReference>
<dbReference type="PANTHER" id="PTHR43189:SF1">
    <property type="entry name" value="ZINC-TYPE ALCOHOL DEHYDROGENASE-LIKE PROTEIN C1198.01"/>
    <property type="match status" value="1"/>
</dbReference>
<evidence type="ECO:0000313" key="5">
    <source>
        <dbReference type="EMBL" id="WXC79633.1"/>
    </source>
</evidence>
<dbReference type="InterPro" id="IPR013149">
    <property type="entry name" value="ADH-like_C"/>
</dbReference>
<dbReference type="Pfam" id="PF00107">
    <property type="entry name" value="ADH_zinc_N"/>
    <property type="match status" value="1"/>
</dbReference>
<dbReference type="EMBL" id="JAAOLE020000001">
    <property type="protein sequence ID" value="NVI41872.1"/>
    <property type="molecule type" value="Genomic_DNA"/>
</dbReference>
<proteinExistence type="predicted"/>
<dbReference type="AlphaFoldDB" id="A0A973VTQ5"/>
<dbReference type="CDD" id="cd08262">
    <property type="entry name" value="Zn_ADH8"/>
    <property type="match status" value="1"/>
</dbReference>
<feature type="domain" description="Alcohol dehydrogenase-like C-terminal" evidence="2">
    <location>
        <begin position="174"/>
        <end position="319"/>
    </location>
</feature>
<dbReference type="Proteomes" id="UP001432046">
    <property type="component" value="Chromosome"/>
</dbReference>
<dbReference type="PANTHER" id="PTHR43189">
    <property type="entry name" value="ZINC-TYPE ALCOHOL DEHYDROGENASE-LIKE PROTEIN C1198.01-RELATED"/>
    <property type="match status" value="1"/>
</dbReference>
<accession>A0A973VTQ5</accession>
<reference evidence="4" key="1">
    <citation type="submission" date="2020-06" db="EMBL/GenBank/DDBJ databases">
        <title>Whole Genome Sequence of Bradyrhizobium sp. Strain 1S1.</title>
        <authorList>
            <person name="Bromfield E.S.P."/>
            <person name="Cloutier S."/>
        </authorList>
    </citation>
    <scope>NUCLEOTIDE SEQUENCE [LARGE SCALE GENOMIC DNA]</scope>
    <source>
        <strain evidence="4">1S1</strain>
    </source>
</reference>
<sequence>MRAAVFRNGNIVTDNIPDPVPAAGQVLVKTLACGICGSDLHARKHAGHTAKLMKHFPGRKPMDLSRDVVFGHEFCCEVLDYGPATQRRFKPGTRVCSVPVLLGASGPQGIGYSNDIAGGYAERMLLTEPLMIEVPNGLAAEHAALTEPLAVGIHAVAKAGIRGDEVPLVIGCGPVGLAVTAALKLRGLHPIVASDYSQARRALAEKMGADVVVNPAETQPFTAWAQHAEMTPEQKAARPPFQAFLPPLKPGLIFECVGIPGLLQQVFEGAPRDGRIVVVGVCMESDTSEPLLGVLKELSLQYVYAYTPEEYALALHLIAEGKVDAAAMVTATIGLDGVAQAFSDLANPERHTKIIIQPNR</sequence>
<dbReference type="SUPFAM" id="SSF50129">
    <property type="entry name" value="GroES-like"/>
    <property type="match status" value="1"/>
</dbReference>
<keyword evidence="1" id="KW-0560">Oxidoreductase</keyword>
<name>A0A973VTQ5_9BRAD</name>
<dbReference type="InterPro" id="IPR036291">
    <property type="entry name" value="NAD(P)-bd_dom_sf"/>
</dbReference>
<dbReference type="Pfam" id="PF08240">
    <property type="entry name" value="ADH_N"/>
    <property type="match status" value="1"/>
</dbReference>
<feature type="domain" description="Alcohol dehydrogenase-like N-terminal" evidence="3">
    <location>
        <begin position="23"/>
        <end position="135"/>
    </location>
</feature>
<reference evidence="5" key="2">
    <citation type="journal article" date="2021" name="Int. J. Syst. Evol. Microbiol.">
        <title>Bradyrhizobium septentrionale sp. nov. (sv. septentrionale) and Bradyrhizobium quebecense sp. nov. (sv. septentrionale) associated with legumes native to Canada possess rearranged symbiosis genes and numerous insertion sequences.</title>
        <authorList>
            <person name="Bromfield E.S.P."/>
            <person name="Cloutier S."/>
        </authorList>
    </citation>
    <scope>NUCLEOTIDE SEQUENCE</scope>
    <source>
        <strain evidence="5">5S5</strain>
    </source>
</reference>
<dbReference type="InterPro" id="IPR013154">
    <property type="entry name" value="ADH-like_N"/>
</dbReference>
<dbReference type="Gene3D" id="3.40.50.720">
    <property type="entry name" value="NAD(P)-binding Rossmann-like Domain"/>
    <property type="match status" value="1"/>
</dbReference>
<reference evidence="5" key="3">
    <citation type="submission" date="2024-03" db="EMBL/GenBank/DDBJ databases">
        <authorList>
            <person name="Bromfield E.S.P."/>
            <person name="Cloutier S."/>
        </authorList>
    </citation>
    <scope>NUCLEOTIDE SEQUENCE</scope>
    <source>
        <strain evidence="5">5S5</strain>
    </source>
</reference>
<dbReference type="Gene3D" id="3.90.180.10">
    <property type="entry name" value="Medium-chain alcohol dehydrogenases, catalytic domain"/>
    <property type="match status" value="1"/>
</dbReference>
<dbReference type="SUPFAM" id="SSF51735">
    <property type="entry name" value="NAD(P)-binding Rossmann-fold domains"/>
    <property type="match status" value="1"/>
</dbReference>
<evidence type="ECO:0000259" key="2">
    <source>
        <dbReference type="Pfam" id="PF00107"/>
    </source>
</evidence>